<dbReference type="PANTHER" id="PTHR44102:SF12">
    <property type="entry name" value="PROTEIN NPGR2"/>
    <property type="match status" value="1"/>
</dbReference>
<keyword evidence="2" id="KW-1185">Reference proteome</keyword>
<accession>A0A0B0N387</accession>
<reference evidence="2" key="1">
    <citation type="submission" date="2014-09" db="EMBL/GenBank/DDBJ databases">
        <authorList>
            <person name="Mudge J."/>
            <person name="Ramaraj T."/>
            <person name="Lindquist I.E."/>
            <person name="Bharti A.K."/>
            <person name="Sundararajan A."/>
            <person name="Cameron C.T."/>
            <person name="Woodward J.E."/>
            <person name="May G.D."/>
            <person name="Brubaker C."/>
            <person name="Broadhvest J."/>
            <person name="Wilkins T.A."/>
        </authorList>
    </citation>
    <scope>NUCLEOTIDE SEQUENCE</scope>
    <source>
        <strain evidence="2">cv. AKA8401</strain>
    </source>
</reference>
<dbReference type="EMBL" id="JRRC01513421">
    <property type="protein sequence ID" value="KHG08878.1"/>
    <property type="molecule type" value="Genomic_DNA"/>
</dbReference>
<dbReference type="InterPro" id="IPR043376">
    <property type="entry name" value="NPG1-like"/>
</dbReference>
<sequence length="224" mass="25551">MISESLVAENSEKKPDIRNIEEAELSLLESKAAQTCKVILDIVEFSIPQGLPENFTADCKVQETLNEAVKMLPELWKCSDSPHEAILSYQQALLHQWNLDAETIARIQNQFALFLLYYGGEALPPNPCSQMDGSFIPRNNIEEAILLLMILLKRVSMKRIEWDPSILDHLSFALSLSGDLRALANQIEELLPGFICRKERYHSFMLLWNRRRFGSFESIAKIVA</sequence>
<dbReference type="AlphaFoldDB" id="A0A0B0N387"/>
<evidence type="ECO:0000313" key="2">
    <source>
        <dbReference type="Proteomes" id="UP000032142"/>
    </source>
</evidence>
<proteinExistence type="predicted"/>
<gene>
    <name evidence="1" type="ORF">F383_15454</name>
</gene>
<protein>
    <submittedName>
        <fullName evidence="1">Uncharacterized protein</fullName>
    </submittedName>
</protein>
<comment type="caution">
    <text evidence="1">The sequence shown here is derived from an EMBL/GenBank/DDBJ whole genome shotgun (WGS) entry which is preliminary data.</text>
</comment>
<name>A0A0B0N387_GOSAR</name>
<dbReference type="Proteomes" id="UP000032142">
    <property type="component" value="Unassembled WGS sequence"/>
</dbReference>
<evidence type="ECO:0000313" key="1">
    <source>
        <dbReference type="EMBL" id="KHG08878.1"/>
    </source>
</evidence>
<dbReference type="PANTHER" id="PTHR44102">
    <property type="entry name" value="PROTEIN NPG1"/>
    <property type="match status" value="1"/>
</dbReference>
<organism evidence="1 2">
    <name type="scientific">Gossypium arboreum</name>
    <name type="common">Tree cotton</name>
    <name type="synonym">Gossypium nanking</name>
    <dbReference type="NCBI Taxonomy" id="29729"/>
    <lineage>
        <taxon>Eukaryota</taxon>
        <taxon>Viridiplantae</taxon>
        <taxon>Streptophyta</taxon>
        <taxon>Embryophyta</taxon>
        <taxon>Tracheophyta</taxon>
        <taxon>Spermatophyta</taxon>
        <taxon>Magnoliopsida</taxon>
        <taxon>eudicotyledons</taxon>
        <taxon>Gunneridae</taxon>
        <taxon>Pentapetalae</taxon>
        <taxon>rosids</taxon>
        <taxon>malvids</taxon>
        <taxon>Malvales</taxon>
        <taxon>Malvaceae</taxon>
        <taxon>Malvoideae</taxon>
        <taxon>Gossypium</taxon>
    </lineage>
</organism>